<evidence type="ECO:0000256" key="3">
    <source>
        <dbReference type="ARBA" id="ARBA00022840"/>
    </source>
</evidence>
<dbReference type="InterPro" id="IPR043129">
    <property type="entry name" value="ATPase_NBD"/>
</dbReference>
<accession>A0A0A1Z7L3</accession>
<dbReference type="OrthoDB" id="416657at2"/>
<comment type="caution">
    <text evidence="6">The sequence shown here is derived from an EMBL/GenBank/DDBJ whole genome shotgun (WGS) entry which is preliminary data.</text>
</comment>
<evidence type="ECO:0000256" key="2">
    <source>
        <dbReference type="ARBA" id="ARBA00022741"/>
    </source>
</evidence>
<dbReference type="STRING" id="59925.EU91_1597"/>
<dbReference type="InterPro" id="IPR018181">
    <property type="entry name" value="Heat_shock_70_CS"/>
</dbReference>
<dbReference type="PROSITE" id="PS01036">
    <property type="entry name" value="HSP70_3"/>
    <property type="match status" value="1"/>
</dbReference>
<dbReference type="EMBL" id="JNAH01000008">
    <property type="protein sequence ID" value="KGF85495.1"/>
    <property type="molecule type" value="Genomic_DNA"/>
</dbReference>
<protein>
    <submittedName>
        <fullName evidence="6">Chaperone protein DnaK</fullName>
    </submittedName>
</protein>
<dbReference type="Pfam" id="PF00012">
    <property type="entry name" value="HSP70"/>
    <property type="match status" value="1"/>
</dbReference>
<dbReference type="Gene3D" id="3.90.640.10">
    <property type="entry name" value="Actin, Chain A, domain 4"/>
    <property type="match status" value="1"/>
</dbReference>
<gene>
    <name evidence="6" type="ORF">EU91_1597</name>
</gene>
<dbReference type="AlphaFoldDB" id="A0A0A1Z7L3"/>
<dbReference type="RefSeq" id="WP_032525254.1">
    <property type="nucleotide sequence ID" value="NZ_CP138934.1"/>
</dbReference>
<keyword evidence="5" id="KW-0143">Chaperone</keyword>
<dbReference type="PRINTS" id="PR00301">
    <property type="entry name" value="HEATSHOCK70"/>
</dbReference>
<dbReference type="PANTHER" id="PTHR42749">
    <property type="entry name" value="CELL SHAPE-DETERMINING PROTEIN MREB"/>
    <property type="match status" value="1"/>
</dbReference>
<comment type="similarity">
    <text evidence="1">Belongs to the heat shock protein 70 family.</text>
</comment>
<dbReference type="GO" id="GO:0005524">
    <property type="term" value="F:ATP binding"/>
    <property type="evidence" value="ECO:0007669"/>
    <property type="project" value="UniProtKB-KW"/>
</dbReference>
<dbReference type="GO" id="GO:0140662">
    <property type="term" value="F:ATP-dependent protein folding chaperone"/>
    <property type="evidence" value="ECO:0007669"/>
    <property type="project" value="InterPro"/>
</dbReference>
<sequence length="522" mass="59044">MKKKLSGTLAIDLGNTNTVVAFQDQNDNNAILIELPNITSSPGIIPTAVWFEEPSKTLKIGISALKMRDNTNSELFFHSNFKRLIGNSIEKINKKNILNPTECGEKFLKFLWETIPQKYEIKRLVLTAPIDTYKGYREWLVNLCGGITVDEIALVDEPTAASLGINVPFGSKIMTLDFGGSTIDMNIVKIEGGEGKSGPIAELLKFKGNDVSSISKQKIRCAEIIGKTGSKIGGKDIDQWIVDYFIPDNEYAINSLRAEEIKCKLSSKEIKNETKYPIKFLIEGNKEEEYYLSKEIFEKIVTENNLLNHLNSLLKDLLNQARGKFCTVEDLNAIILVGGGSQIPLVKEWITKKISKIQIKSPPPIESIALGALAMTPGVKIKDILTKGLSIRLFNRREQKHFWHPIFCRGQTWPTENPFKLVLQASRNNQKIFEIVIGETKRERKYDVIFENGLPKLSEVQSEEEIIKWDKEPLKIELQNKTIPGEDNLTLFFDITKKADLLVRCFDIKDEFLGEYNLGNIF</sequence>
<dbReference type="Proteomes" id="UP000030598">
    <property type="component" value="Unassembled WGS sequence"/>
</dbReference>
<name>A0A0A1Z7L3_PROMR</name>
<dbReference type="PANTHER" id="PTHR42749:SF1">
    <property type="entry name" value="CELL SHAPE-DETERMINING PROTEIN MREB"/>
    <property type="match status" value="1"/>
</dbReference>
<evidence type="ECO:0000256" key="4">
    <source>
        <dbReference type="ARBA" id="ARBA00023016"/>
    </source>
</evidence>
<organism evidence="6 7">
    <name type="scientific">Prochlorococcus marinus str. GP2</name>
    <dbReference type="NCBI Taxonomy" id="59925"/>
    <lineage>
        <taxon>Bacteria</taxon>
        <taxon>Bacillati</taxon>
        <taxon>Cyanobacteriota</taxon>
        <taxon>Cyanophyceae</taxon>
        <taxon>Synechococcales</taxon>
        <taxon>Prochlorococcaceae</taxon>
        <taxon>Prochlorococcus</taxon>
    </lineage>
</organism>
<evidence type="ECO:0000256" key="5">
    <source>
        <dbReference type="ARBA" id="ARBA00023186"/>
    </source>
</evidence>
<keyword evidence="2" id="KW-0547">Nucleotide-binding</keyword>
<dbReference type="Gene3D" id="3.30.420.40">
    <property type="match status" value="2"/>
</dbReference>
<reference evidence="7" key="1">
    <citation type="journal article" date="2014" name="Sci. Data">
        <title>Genomes of diverse isolates of the marine cyanobacterium Prochlorococcus.</title>
        <authorList>
            <person name="Biller S."/>
            <person name="Berube P."/>
            <person name="Thompson J."/>
            <person name="Kelly L."/>
            <person name="Roggensack S."/>
            <person name="Awad L."/>
            <person name="Roache-Johnson K."/>
            <person name="Ding H."/>
            <person name="Giovannoni S.J."/>
            <person name="Moore L.R."/>
            <person name="Chisholm S.W."/>
        </authorList>
    </citation>
    <scope>NUCLEOTIDE SEQUENCE [LARGE SCALE GENOMIC DNA]</scope>
    <source>
        <strain evidence="7">GP2</strain>
    </source>
</reference>
<dbReference type="SUPFAM" id="SSF53067">
    <property type="entry name" value="Actin-like ATPase domain"/>
    <property type="match status" value="2"/>
</dbReference>
<proteinExistence type="inferred from homology"/>
<dbReference type="eggNOG" id="COG0443">
    <property type="taxonomic scope" value="Bacteria"/>
</dbReference>
<evidence type="ECO:0000256" key="1">
    <source>
        <dbReference type="ARBA" id="ARBA00007381"/>
    </source>
</evidence>
<evidence type="ECO:0000313" key="7">
    <source>
        <dbReference type="Proteomes" id="UP000030598"/>
    </source>
</evidence>
<dbReference type="InterPro" id="IPR013126">
    <property type="entry name" value="Hsp_70_fam"/>
</dbReference>
<keyword evidence="4" id="KW-0346">Stress response</keyword>
<keyword evidence="3" id="KW-0067">ATP-binding</keyword>
<evidence type="ECO:0000313" key="6">
    <source>
        <dbReference type="EMBL" id="KGF85495.1"/>
    </source>
</evidence>